<protein>
    <submittedName>
        <fullName evidence="2">Retrovirus-related Pol polyprotein from transposon TNT 1-94</fullName>
    </submittedName>
</protein>
<evidence type="ECO:0000313" key="2">
    <source>
        <dbReference type="EMBL" id="MCH89493.1"/>
    </source>
</evidence>
<dbReference type="InterPro" id="IPR043502">
    <property type="entry name" value="DNA/RNA_pol_sf"/>
</dbReference>
<gene>
    <name evidence="2" type="ORF">A2U01_0010389</name>
</gene>
<dbReference type="AlphaFoldDB" id="A0A392MQF0"/>
<proteinExistence type="predicted"/>
<comment type="caution">
    <text evidence="2">The sequence shown here is derived from an EMBL/GenBank/DDBJ whole genome shotgun (WGS) entry which is preliminary data.</text>
</comment>
<accession>A0A392MQF0</accession>
<dbReference type="EMBL" id="LXQA010016252">
    <property type="protein sequence ID" value="MCH89493.1"/>
    <property type="molecule type" value="Genomic_DNA"/>
</dbReference>
<feature type="domain" description="Reverse transcriptase Ty1/copia-type" evidence="1">
    <location>
        <begin position="36"/>
        <end position="254"/>
    </location>
</feature>
<evidence type="ECO:0000313" key="3">
    <source>
        <dbReference type="Proteomes" id="UP000265520"/>
    </source>
</evidence>
<dbReference type="Pfam" id="PF07727">
    <property type="entry name" value="RVT_2"/>
    <property type="match status" value="1"/>
</dbReference>
<feature type="unsure residue" description="D or N" evidence="2">
    <location>
        <position position="183"/>
    </location>
</feature>
<keyword evidence="3" id="KW-1185">Reference proteome</keyword>
<dbReference type="PANTHER" id="PTHR43383">
    <property type="entry name" value="NODULIN 6"/>
    <property type="match status" value="1"/>
</dbReference>
<reference evidence="2 3" key="1">
    <citation type="journal article" date="2018" name="Front. Plant Sci.">
        <title>Red Clover (Trifolium pratense) and Zigzag Clover (T. medium) - A Picture of Genomic Similarities and Differences.</title>
        <authorList>
            <person name="Dluhosova J."/>
            <person name="Istvanek J."/>
            <person name="Nedelnik J."/>
            <person name="Repkova J."/>
        </authorList>
    </citation>
    <scope>NUCLEOTIDE SEQUENCE [LARGE SCALE GENOMIC DNA]</scope>
    <source>
        <strain evidence="3">cv. 10/8</strain>
        <tissue evidence="2">Leaf</tissue>
    </source>
</reference>
<dbReference type="InterPro" id="IPR013103">
    <property type="entry name" value="RVT_2"/>
</dbReference>
<evidence type="ECO:0000259" key="1">
    <source>
        <dbReference type="Pfam" id="PF07727"/>
    </source>
</evidence>
<dbReference type="PANTHER" id="PTHR43383:SF2">
    <property type="entry name" value="AMIDOHYDROLASE 2 FAMILY PROTEIN"/>
    <property type="match status" value="1"/>
</dbReference>
<name>A0A392MQF0_9FABA</name>
<sequence length="261" mass="29851">MSITHCTEPQSYEEASKSKHWVTAMKVELFALAKNCTWKMVELPPHTKPIGCRWVYKIKHKSDGTVERYKARLVAKGYNQVEGIDYFETFSPVAKLITVRTLLAIAAIKNWHLHQLDVNNAFLHGDLQEDVYMKIPEGVTCNKLNMVCKLQKSSYGLKQASRKWYEKLTALLIKEGYTQSASDYSLFTLQKEHNFTALLVYVDDIILAGNSMDEFDIIKIVLDAAFKIKNLGQLKYFLGLEVAHSKEGITIFTEEVLFRSS</sequence>
<organism evidence="2 3">
    <name type="scientific">Trifolium medium</name>
    <dbReference type="NCBI Taxonomy" id="97028"/>
    <lineage>
        <taxon>Eukaryota</taxon>
        <taxon>Viridiplantae</taxon>
        <taxon>Streptophyta</taxon>
        <taxon>Embryophyta</taxon>
        <taxon>Tracheophyta</taxon>
        <taxon>Spermatophyta</taxon>
        <taxon>Magnoliopsida</taxon>
        <taxon>eudicotyledons</taxon>
        <taxon>Gunneridae</taxon>
        <taxon>Pentapetalae</taxon>
        <taxon>rosids</taxon>
        <taxon>fabids</taxon>
        <taxon>Fabales</taxon>
        <taxon>Fabaceae</taxon>
        <taxon>Papilionoideae</taxon>
        <taxon>50 kb inversion clade</taxon>
        <taxon>NPAAA clade</taxon>
        <taxon>Hologalegina</taxon>
        <taxon>IRL clade</taxon>
        <taxon>Trifolieae</taxon>
        <taxon>Trifolium</taxon>
    </lineage>
</organism>
<dbReference type="SUPFAM" id="SSF56672">
    <property type="entry name" value="DNA/RNA polymerases"/>
    <property type="match status" value="1"/>
</dbReference>
<dbReference type="Proteomes" id="UP000265520">
    <property type="component" value="Unassembled WGS sequence"/>
</dbReference>